<dbReference type="EMBL" id="CP045119">
    <property type="protein sequence ID" value="QIN83774.1"/>
    <property type="molecule type" value="Genomic_DNA"/>
</dbReference>
<comment type="similarity">
    <text evidence="1 2">Belongs to the phD/YefM antitoxin family.</text>
</comment>
<proteinExistence type="inferred from homology"/>
<reference evidence="3 4" key="1">
    <citation type="submission" date="2019-10" db="EMBL/GenBank/DDBJ databases">
        <title>Rubrobacter sp nov SCSIO 52090 isolated from a deep-sea sediment in the South China Sea.</title>
        <authorList>
            <person name="Chen R.W."/>
        </authorList>
    </citation>
    <scope>NUCLEOTIDE SEQUENCE [LARGE SCALE GENOMIC DNA]</scope>
    <source>
        <strain evidence="3 4">SCSIO 52909</strain>
    </source>
</reference>
<dbReference type="Gene3D" id="3.40.1620.10">
    <property type="entry name" value="YefM-like domain"/>
    <property type="match status" value="1"/>
</dbReference>
<name>A0A6G8QBA4_9ACTN</name>
<protein>
    <recommendedName>
        <fullName evidence="2">Antitoxin</fullName>
    </recommendedName>
</protein>
<evidence type="ECO:0000313" key="4">
    <source>
        <dbReference type="Proteomes" id="UP000501452"/>
    </source>
</evidence>
<organism evidence="3 4">
    <name type="scientific">Rubrobacter tropicus</name>
    <dbReference type="NCBI Taxonomy" id="2653851"/>
    <lineage>
        <taxon>Bacteria</taxon>
        <taxon>Bacillati</taxon>
        <taxon>Actinomycetota</taxon>
        <taxon>Rubrobacteria</taxon>
        <taxon>Rubrobacterales</taxon>
        <taxon>Rubrobacteraceae</taxon>
        <taxon>Rubrobacter</taxon>
    </lineage>
</organism>
<evidence type="ECO:0000256" key="2">
    <source>
        <dbReference type="RuleBase" id="RU362080"/>
    </source>
</evidence>
<dbReference type="KEGG" id="rub:GBA63_14875"/>
<dbReference type="InterPro" id="IPR036165">
    <property type="entry name" value="YefM-like_sf"/>
</dbReference>
<dbReference type="Proteomes" id="UP000501452">
    <property type="component" value="Chromosome"/>
</dbReference>
<dbReference type="AlphaFoldDB" id="A0A6G8QBA4"/>
<evidence type="ECO:0000313" key="3">
    <source>
        <dbReference type="EMBL" id="QIN83774.1"/>
    </source>
</evidence>
<comment type="function">
    <text evidence="2">Antitoxin component of a type II toxin-antitoxin (TA) system.</text>
</comment>
<dbReference type="InterPro" id="IPR006442">
    <property type="entry name" value="Antitoxin_Phd/YefM"/>
</dbReference>
<evidence type="ECO:0000256" key="1">
    <source>
        <dbReference type="ARBA" id="ARBA00009981"/>
    </source>
</evidence>
<gene>
    <name evidence="3" type="ORF">GBA63_14875</name>
</gene>
<dbReference type="Pfam" id="PF02604">
    <property type="entry name" value="PhdYeFM_antitox"/>
    <property type="match status" value="1"/>
</dbReference>
<accession>A0A6G8QBA4</accession>
<keyword evidence="4" id="KW-1185">Reference proteome</keyword>
<dbReference type="SUPFAM" id="SSF143120">
    <property type="entry name" value="YefM-like"/>
    <property type="match status" value="1"/>
</dbReference>
<sequence length="117" mass="13428">MPKTGIGIENDSESILMTIITAAMKETMAMAERITASEARKDFRGTLNRVVRNNERLVVTRHHDDEVAMIPIEDLRRFEMLERQMEDAIDAEAARWILADPDEGRESWEDVKKDLGL</sequence>
<dbReference type="RefSeq" id="WP_166177369.1">
    <property type="nucleotide sequence ID" value="NZ_CP045119.1"/>
</dbReference>